<dbReference type="Pfam" id="PF03992">
    <property type="entry name" value="ABM"/>
    <property type="match status" value="1"/>
</dbReference>
<evidence type="ECO:0000313" key="2">
    <source>
        <dbReference type="EMBL" id="EMI56496.1"/>
    </source>
</evidence>
<dbReference type="InterPro" id="IPR007138">
    <property type="entry name" value="ABM_dom"/>
</dbReference>
<sequence>MVTEYTLLHVHPGFQKKFESTLPVALELITNASGYISHDVQRSVDDSSQYMLIVQWKSKADSCENFRTSGRLHKIKLLLHRFYEIYPVTHFYETVTLEKPESTLDEDQPTTLVGDE</sequence>
<dbReference type="RefSeq" id="WP_008677217.1">
    <property type="nucleotide sequence ID" value="NZ_ANOH01000144.1"/>
</dbReference>
<dbReference type="PROSITE" id="PS51725">
    <property type="entry name" value="ABM"/>
    <property type="match status" value="1"/>
</dbReference>
<feature type="domain" description="ABM" evidence="1">
    <location>
        <begin position="2"/>
        <end position="91"/>
    </location>
</feature>
<reference evidence="2 3" key="1">
    <citation type="journal article" date="2013" name="Mar. Genomics">
        <title>Expression of sulfatases in Rhodopirellula baltica and the diversity of sulfatases in the genus Rhodopirellula.</title>
        <authorList>
            <person name="Wegner C.E."/>
            <person name="Richter-Heitmann T."/>
            <person name="Klindworth A."/>
            <person name="Klockow C."/>
            <person name="Richter M."/>
            <person name="Achstetter T."/>
            <person name="Glockner F.O."/>
            <person name="Harder J."/>
        </authorList>
    </citation>
    <scope>NUCLEOTIDE SEQUENCE [LARGE SCALE GENOMIC DNA]</scope>
    <source>
        <strain evidence="2 3">SM41</strain>
    </source>
</reference>
<keyword evidence="2" id="KW-0560">Oxidoreductase</keyword>
<keyword evidence="2" id="KW-0503">Monooxygenase</keyword>
<evidence type="ECO:0000259" key="1">
    <source>
        <dbReference type="PROSITE" id="PS51725"/>
    </source>
</evidence>
<keyword evidence="3" id="KW-1185">Reference proteome</keyword>
<dbReference type="OrthoDB" id="9798157at2"/>
<dbReference type="InterPro" id="IPR011008">
    <property type="entry name" value="Dimeric_a/b-barrel"/>
</dbReference>
<dbReference type="Gene3D" id="3.30.70.100">
    <property type="match status" value="1"/>
</dbReference>
<dbReference type="Proteomes" id="UP000011885">
    <property type="component" value="Unassembled WGS sequence"/>
</dbReference>
<dbReference type="AlphaFoldDB" id="M5UF73"/>
<dbReference type="GO" id="GO:0004497">
    <property type="term" value="F:monooxygenase activity"/>
    <property type="evidence" value="ECO:0007669"/>
    <property type="project" value="UniProtKB-KW"/>
</dbReference>
<dbReference type="PATRIC" id="fig|1263870.3.peg.2228"/>
<gene>
    <name evidence="2" type="ORF">RSSM_02087</name>
</gene>
<dbReference type="SUPFAM" id="SSF54909">
    <property type="entry name" value="Dimeric alpha+beta barrel"/>
    <property type="match status" value="1"/>
</dbReference>
<evidence type="ECO:0000313" key="3">
    <source>
        <dbReference type="Proteomes" id="UP000011885"/>
    </source>
</evidence>
<proteinExistence type="predicted"/>
<organism evidence="2 3">
    <name type="scientific">Rhodopirellula sallentina SM41</name>
    <dbReference type="NCBI Taxonomy" id="1263870"/>
    <lineage>
        <taxon>Bacteria</taxon>
        <taxon>Pseudomonadati</taxon>
        <taxon>Planctomycetota</taxon>
        <taxon>Planctomycetia</taxon>
        <taxon>Pirellulales</taxon>
        <taxon>Pirellulaceae</taxon>
        <taxon>Rhodopirellula</taxon>
    </lineage>
</organism>
<comment type="caution">
    <text evidence="2">The sequence shown here is derived from an EMBL/GenBank/DDBJ whole genome shotgun (WGS) entry which is preliminary data.</text>
</comment>
<protein>
    <submittedName>
        <fullName evidence="2">Antibiotic biosynthesis monooxygenase domain protein</fullName>
    </submittedName>
</protein>
<dbReference type="EMBL" id="ANOH01000144">
    <property type="protein sequence ID" value="EMI56496.1"/>
    <property type="molecule type" value="Genomic_DNA"/>
</dbReference>
<name>M5UF73_9BACT</name>
<accession>M5UF73</accession>